<dbReference type="AlphaFoldDB" id="A0A437PRY0"/>
<evidence type="ECO:0000256" key="14">
    <source>
        <dbReference type="ARBA" id="ARBA00023251"/>
    </source>
</evidence>
<keyword evidence="7" id="KW-0812">Transmembrane</keyword>
<keyword evidence="8" id="KW-0732">Signal</keyword>
<evidence type="ECO:0000256" key="3">
    <source>
        <dbReference type="ARBA" id="ARBA00007898"/>
    </source>
</evidence>
<dbReference type="GO" id="GO:0008658">
    <property type="term" value="F:penicillin binding"/>
    <property type="evidence" value="ECO:0007669"/>
    <property type="project" value="InterPro"/>
</dbReference>
<dbReference type="SUPFAM" id="SSF56601">
    <property type="entry name" value="beta-lactamase/transpeptidase-like"/>
    <property type="match status" value="1"/>
</dbReference>
<evidence type="ECO:0000256" key="6">
    <source>
        <dbReference type="ARBA" id="ARBA00022645"/>
    </source>
</evidence>
<dbReference type="Pfam" id="PF03717">
    <property type="entry name" value="PBP_dimer"/>
    <property type="match status" value="1"/>
</dbReference>
<evidence type="ECO:0000256" key="9">
    <source>
        <dbReference type="ARBA" id="ARBA00022801"/>
    </source>
</evidence>
<accession>A0A437PRY0</accession>
<dbReference type="GO" id="GO:0008800">
    <property type="term" value="F:beta-lactamase activity"/>
    <property type="evidence" value="ECO:0007669"/>
    <property type="project" value="UniProtKB-UniRule"/>
</dbReference>
<evidence type="ECO:0000259" key="18">
    <source>
        <dbReference type="Pfam" id="PF00905"/>
    </source>
</evidence>
<evidence type="ECO:0000259" key="19">
    <source>
        <dbReference type="Pfam" id="PF03717"/>
    </source>
</evidence>
<keyword evidence="12" id="KW-1133">Transmembrane helix</keyword>
<comment type="catalytic activity">
    <reaction evidence="17">
        <text>a beta-lactam + H2O = a substituted beta-amino acid</text>
        <dbReference type="Rhea" id="RHEA:20401"/>
        <dbReference type="ChEBI" id="CHEBI:15377"/>
        <dbReference type="ChEBI" id="CHEBI:35627"/>
        <dbReference type="ChEBI" id="CHEBI:140347"/>
        <dbReference type="EC" id="3.5.2.6"/>
    </reaction>
</comment>
<organism evidence="20 21">
    <name type="scientific">Sandaracinomonas limnophila</name>
    <dbReference type="NCBI Taxonomy" id="1862386"/>
    <lineage>
        <taxon>Bacteria</taxon>
        <taxon>Pseudomonadati</taxon>
        <taxon>Bacteroidota</taxon>
        <taxon>Cytophagia</taxon>
        <taxon>Cytophagales</taxon>
        <taxon>Flectobacillaceae</taxon>
        <taxon>Sandaracinomonas</taxon>
    </lineage>
</organism>
<dbReference type="EMBL" id="SACY01000003">
    <property type="protein sequence ID" value="RVU24990.1"/>
    <property type="molecule type" value="Genomic_DNA"/>
</dbReference>
<dbReference type="GO" id="GO:0046677">
    <property type="term" value="P:response to antibiotic"/>
    <property type="evidence" value="ECO:0007669"/>
    <property type="project" value="UniProtKB-UniRule"/>
</dbReference>
<dbReference type="GO" id="GO:0016740">
    <property type="term" value="F:transferase activity"/>
    <property type="evidence" value="ECO:0007669"/>
    <property type="project" value="UniProtKB-KW"/>
</dbReference>
<evidence type="ECO:0000256" key="13">
    <source>
        <dbReference type="ARBA" id="ARBA00023136"/>
    </source>
</evidence>
<evidence type="ECO:0000256" key="15">
    <source>
        <dbReference type="ARBA" id="ARBA00023316"/>
    </source>
</evidence>
<evidence type="ECO:0000313" key="21">
    <source>
        <dbReference type="Proteomes" id="UP000282832"/>
    </source>
</evidence>
<keyword evidence="21" id="KW-1185">Reference proteome</keyword>
<keyword evidence="9 17" id="KW-0378">Hydrolase</keyword>
<proteinExistence type="inferred from homology"/>
<dbReference type="Gene3D" id="3.30.1390.30">
    <property type="entry name" value="Penicillin-binding protein 2a, domain 3"/>
    <property type="match status" value="1"/>
</dbReference>
<evidence type="ECO:0000256" key="12">
    <source>
        <dbReference type="ARBA" id="ARBA00022989"/>
    </source>
</evidence>
<gene>
    <name evidence="20" type="ORF">EOJ36_08270</name>
</gene>
<feature type="active site" description="Acyl-ester intermediate" evidence="16">
    <location>
        <position position="311"/>
    </location>
</feature>
<evidence type="ECO:0000256" key="2">
    <source>
        <dbReference type="ARBA" id="ARBA00004236"/>
    </source>
</evidence>
<dbReference type="GO" id="GO:0071555">
    <property type="term" value="P:cell wall organization"/>
    <property type="evidence" value="ECO:0007669"/>
    <property type="project" value="UniProtKB-KW"/>
</dbReference>
<evidence type="ECO:0000313" key="20">
    <source>
        <dbReference type="EMBL" id="RVU24990.1"/>
    </source>
</evidence>
<dbReference type="GO" id="GO:0005886">
    <property type="term" value="C:plasma membrane"/>
    <property type="evidence" value="ECO:0007669"/>
    <property type="project" value="UniProtKB-SubCell"/>
</dbReference>
<evidence type="ECO:0000256" key="16">
    <source>
        <dbReference type="PIRSR" id="PIRSR602137-50"/>
    </source>
</evidence>
<dbReference type="PROSITE" id="PS00337">
    <property type="entry name" value="BETA_LACTAMASE_D"/>
    <property type="match status" value="1"/>
</dbReference>
<sequence length="622" mass="69718">MFSGRNRIIFFFFLCIALAFLGKLLFLQVFDDSYMKAADNNAIRKIIQIPFRGEIYDRKHKLVVYNTPIYDLYVTPKKAFVRDTLKFCSLFGIDKTYFLKQMKRAKAYSKLKPFLFLRNLSKEDFARAQDAMIDFEGFSFVTNSYRTYQSKAFSNALGYVAEISPNRLLEQKDDYYRQGDLVGVSGLESFYEEALRGQRGIKYRMVNSNGVEKGVFKNGELDVNPIAGQNLYTTIDIKLQEYADSLMQHKVGSVVAIEPSTGEVLAMVSAPSYDPSLLAGRNFSKYYGKLAMDPMKPLINRPPSAYYRPGSTFKLVQALVGQQLGIINAGSVFTHAGAPVKCHSHNTSHNDLHNAIQWSCNPYFYHAFRKILYDGTSGNTFERSAQGLKRWEELAANFGFGRKLGVDLGNEKKGNLPNVDYYNRIYKGENTWKFSNIYSLSIGEGELVVSPLKMANLAAIIANRGWYIPPHLVKGVGEKHTIDPYYKTSIPVGVDSKYFGVVIAGMRDAVLHGTVGSEGRIPDIVMCGKTGTSQNQKGKDHSIFIAFAPMDNPKIAIAVFVENAGFGGFAAAPIASLVVEKYLKGKVDRKAIETKFLNMSYMSNVISANYKVKKDTAKNEKR</sequence>
<dbReference type="InterPro" id="IPR005311">
    <property type="entry name" value="PBP_dimer"/>
</dbReference>
<dbReference type="Pfam" id="PF00905">
    <property type="entry name" value="Transpeptidase"/>
    <property type="match status" value="1"/>
</dbReference>
<dbReference type="GO" id="GO:0071972">
    <property type="term" value="F:peptidoglycan L,D-transpeptidase activity"/>
    <property type="evidence" value="ECO:0007669"/>
    <property type="project" value="TreeGrafter"/>
</dbReference>
<keyword evidence="6" id="KW-0645">Protease</keyword>
<dbReference type="Proteomes" id="UP000282832">
    <property type="component" value="Unassembled WGS sequence"/>
</dbReference>
<evidence type="ECO:0000256" key="8">
    <source>
        <dbReference type="ARBA" id="ARBA00022729"/>
    </source>
</evidence>
<keyword evidence="11" id="KW-0573">Peptidoglycan synthesis</keyword>
<dbReference type="InterPro" id="IPR002137">
    <property type="entry name" value="Beta-lactam_class-D_AS"/>
</dbReference>
<keyword evidence="5" id="KW-1003">Cell membrane</keyword>
<keyword evidence="14 17" id="KW-0046">Antibiotic resistance</keyword>
<dbReference type="InterPro" id="IPR050515">
    <property type="entry name" value="Beta-lactam/transpept"/>
</dbReference>
<feature type="modified residue" description="N6-carboxylysine" evidence="16">
    <location>
        <position position="314"/>
    </location>
</feature>
<feature type="domain" description="Penicillin-binding protein transpeptidase" evidence="18">
    <location>
        <begin position="252"/>
        <end position="576"/>
    </location>
</feature>
<dbReference type="Gene3D" id="3.90.1310.10">
    <property type="entry name" value="Penicillin-binding protein 2a (Domain 2)"/>
    <property type="match status" value="1"/>
</dbReference>
<dbReference type="PANTHER" id="PTHR30627:SF2">
    <property type="entry name" value="PEPTIDOGLYCAN D,D-TRANSPEPTIDASE MRDA"/>
    <property type="match status" value="1"/>
</dbReference>
<evidence type="ECO:0000256" key="11">
    <source>
        <dbReference type="ARBA" id="ARBA00022984"/>
    </source>
</evidence>
<dbReference type="InterPro" id="IPR001460">
    <property type="entry name" value="PCN-bd_Tpept"/>
</dbReference>
<dbReference type="Gene3D" id="3.40.710.10">
    <property type="entry name" value="DD-peptidase/beta-lactamase superfamily"/>
    <property type="match status" value="1"/>
</dbReference>
<dbReference type="GO" id="GO:0017001">
    <property type="term" value="P:antibiotic catabolic process"/>
    <property type="evidence" value="ECO:0007669"/>
    <property type="project" value="InterPro"/>
</dbReference>
<keyword evidence="13" id="KW-0472">Membrane</keyword>
<comment type="similarity">
    <text evidence="3 17">Belongs to the class-D beta-lactamase family.</text>
</comment>
<protein>
    <recommendedName>
        <fullName evidence="4 17">Beta-lactamase</fullName>
        <ecNumber evidence="4 17">3.5.2.6</ecNumber>
    </recommendedName>
</protein>
<dbReference type="InterPro" id="IPR012338">
    <property type="entry name" value="Beta-lactam/transpept-like"/>
</dbReference>
<keyword evidence="20" id="KW-0808">Transferase</keyword>
<keyword evidence="10" id="KW-0133">Cell shape</keyword>
<evidence type="ECO:0000256" key="5">
    <source>
        <dbReference type="ARBA" id="ARBA00022475"/>
    </source>
</evidence>
<dbReference type="GO" id="GO:0009252">
    <property type="term" value="P:peptidoglycan biosynthetic process"/>
    <property type="evidence" value="ECO:0007669"/>
    <property type="project" value="UniProtKB-KW"/>
</dbReference>
<name>A0A437PRY0_9BACT</name>
<keyword evidence="15" id="KW-0961">Cell wall biogenesis/degradation</keyword>
<dbReference type="InterPro" id="IPR036138">
    <property type="entry name" value="PBP_dimer_sf"/>
</dbReference>
<evidence type="ECO:0000256" key="7">
    <source>
        <dbReference type="ARBA" id="ARBA00022692"/>
    </source>
</evidence>
<dbReference type="EC" id="3.5.2.6" evidence="4 17"/>
<feature type="domain" description="Penicillin-binding protein dimerisation" evidence="19">
    <location>
        <begin position="50"/>
        <end position="211"/>
    </location>
</feature>
<reference evidence="20 21" key="1">
    <citation type="submission" date="2019-01" db="EMBL/GenBank/DDBJ databases">
        <authorList>
            <person name="Chen W.-M."/>
        </authorList>
    </citation>
    <scope>NUCLEOTIDE SEQUENCE [LARGE SCALE GENOMIC DNA]</scope>
    <source>
        <strain evidence="20 21">FSY-15</strain>
    </source>
</reference>
<dbReference type="SUPFAM" id="SSF56519">
    <property type="entry name" value="Penicillin binding protein dimerisation domain"/>
    <property type="match status" value="1"/>
</dbReference>
<dbReference type="OrthoDB" id="9766847at2"/>
<keyword evidence="6" id="KW-0121">Carboxypeptidase</keyword>
<evidence type="ECO:0000256" key="1">
    <source>
        <dbReference type="ARBA" id="ARBA00004167"/>
    </source>
</evidence>
<evidence type="ECO:0000256" key="4">
    <source>
        <dbReference type="ARBA" id="ARBA00012865"/>
    </source>
</evidence>
<dbReference type="PANTHER" id="PTHR30627">
    <property type="entry name" value="PEPTIDOGLYCAN D,D-TRANSPEPTIDASE"/>
    <property type="match status" value="1"/>
</dbReference>
<evidence type="ECO:0000256" key="17">
    <source>
        <dbReference type="RuleBase" id="RU361140"/>
    </source>
</evidence>
<dbReference type="GO" id="GO:0008360">
    <property type="term" value="P:regulation of cell shape"/>
    <property type="evidence" value="ECO:0007669"/>
    <property type="project" value="UniProtKB-KW"/>
</dbReference>
<comment type="caution">
    <text evidence="20">The sequence shown here is derived from an EMBL/GenBank/DDBJ whole genome shotgun (WGS) entry which is preliminary data.</text>
</comment>
<evidence type="ECO:0000256" key="10">
    <source>
        <dbReference type="ARBA" id="ARBA00022960"/>
    </source>
</evidence>
<dbReference type="RefSeq" id="WP_127804229.1">
    <property type="nucleotide sequence ID" value="NZ_SACY01000003.1"/>
</dbReference>
<comment type="subcellular location">
    <subcellularLocation>
        <location evidence="2">Cell membrane</location>
    </subcellularLocation>
    <subcellularLocation>
        <location evidence="1">Membrane</location>
        <topology evidence="1">Single-pass membrane protein</topology>
    </subcellularLocation>
</comment>